<evidence type="ECO:0000256" key="1">
    <source>
        <dbReference type="ARBA" id="ARBA00004141"/>
    </source>
</evidence>
<dbReference type="EMBL" id="JPKZ01002781">
    <property type="protein sequence ID" value="KHN75131.1"/>
    <property type="molecule type" value="Genomic_DNA"/>
</dbReference>
<evidence type="ECO:0000256" key="2">
    <source>
        <dbReference type="ARBA" id="ARBA00006146"/>
    </source>
</evidence>
<dbReference type="GO" id="GO:0016020">
    <property type="term" value="C:membrane"/>
    <property type="evidence" value="ECO:0007669"/>
    <property type="project" value="UniProtKB-SubCell"/>
</dbReference>
<feature type="transmembrane region" description="Helical" evidence="10">
    <location>
        <begin position="46"/>
        <end position="64"/>
    </location>
</feature>
<dbReference type="InterPro" id="IPR005804">
    <property type="entry name" value="FA_desaturase_dom"/>
</dbReference>
<evidence type="ECO:0000256" key="5">
    <source>
        <dbReference type="ARBA" id="ARBA00022989"/>
    </source>
</evidence>
<evidence type="ECO:0000256" key="8">
    <source>
        <dbReference type="ARBA" id="ARBA00023136"/>
    </source>
</evidence>
<keyword evidence="6 9" id="KW-0560">Oxidoreductase</keyword>
<dbReference type="EC" id="1.14.19.17" evidence="3"/>
<evidence type="ECO:0000256" key="10">
    <source>
        <dbReference type="SAM" id="Phobius"/>
    </source>
</evidence>
<evidence type="ECO:0000256" key="9">
    <source>
        <dbReference type="PIRNR" id="PIRNR017228"/>
    </source>
</evidence>
<feature type="transmembrane region" description="Helical" evidence="10">
    <location>
        <begin position="215"/>
        <end position="233"/>
    </location>
</feature>
<dbReference type="GO" id="GO:0046513">
    <property type="term" value="P:ceramide biosynthetic process"/>
    <property type="evidence" value="ECO:0007669"/>
    <property type="project" value="TreeGrafter"/>
</dbReference>
<dbReference type="PANTHER" id="PTHR12879">
    <property type="entry name" value="SPHINGOLIPID DELTA 4 DESATURASE/C-4 HYDROXYLASE PROTEIN DES2"/>
    <property type="match status" value="1"/>
</dbReference>
<comment type="similarity">
    <text evidence="2 9">Belongs to the fatty acid desaturase type 1 family. DEGS subfamily.</text>
</comment>
<protein>
    <recommendedName>
        <fullName evidence="3">sphingolipid 4-desaturase</fullName>
        <ecNumber evidence="3">1.14.19.17</ecNumber>
    </recommendedName>
</protein>
<keyword evidence="8 9" id="KW-0472">Membrane</keyword>
<dbReference type="Pfam" id="PF08557">
    <property type="entry name" value="Lipid_DES"/>
    <property type="match status" value="1"/>
</dbReference>
<keyword evidence="7 9" id="KW-0443">Lipid metabolism</keyword>
<accession>A0A0B2UVK1</accession>
<evidence type="ECO:0000313" key="13">
    <source>
        <dbReference type="Proteomes" id="UP000031036"/>
    </source>
</evidence>
<comment type="subcellular location">
    <subcellularLocation>
        <location evidence="1">Membrane</location>
        <topology evidence="1">Multi-pass membrane protein</topology>
    </subcellularLocation>
</comment>
<dbReference type="SMART" id="SM01269">
    <property type="entry name" value="Lipid_DES"/>
    <property type="match status" value="1"/>
</dbReference>
<dbReference type="Proteomes" id="UP000031036">
    <property type="component" value="Unassembled WGS sequence"/>
</dbReference>
<evidence type="ECO:0000256" key="6">
    <source>
        <dbReference type="ARBA" id="ARBA00023002"/>
    </source>
</evidence>
<dbReference type="Pfam" id="PF00487">
    <property type="entry name" value="FA_desaturase"/>
    <property type="match status" value="1"/>
</dbReference>
<dbReference type="InterPro" id="IPR013866">
    <property type="entry name" value="Sphingolipid_d4-desaturase_N"/>
</dbReference>
<dbReference type="OrthoDB" id="200948at2759"/>
<evidence type="ECO:0000259" key="11">
    <source>
        <dbReference type="SMART" id="SM01269"/>
    </source>
</evidence>
<dbReference type="CDD" id="cd03508">
    <property type="entry name" value="Delta4-sphingolipid-FADS-like"/>
    <property type="match status" value="1"/>
</dbReference>
<keyword evidence="13" id="KW-1185">Reference proteome</keyword>
<dbReference type="GO" id="GO:0042284">
    <property type="term" value="F:sphingolipid delta-4 desaturase activity"/>
    <property type="evidence" value="ECO:0007669"/>
    <property type="project" value="UniProtKB-UniRule"/>
</dbReference>
<dbReference type="OMA" id="KEFYETM"/>
<organism evidence="12 13">
    <name type="scientific">Toxocara canis</name>
    <name type="common">Canine roundworm</name>
    <dbReference type="NCBI Taxonomy" id="6265"/>
    <lineage>
        <taxon>Eukaryota</taxon>
        <taxon>Metazoa</taxon>
        <taxon>Ecdysozoa</taxon>
        <taxon>Nematoda</taxon>
        <taxon>Chromadorea</taxon>
        <taxon>Rhabditida</taxon>
        <taxon>Spirurina</taxon>
        <taxon>Ascaridomorpha</taxon>
        <taxon>Ascaridoidea</taxon>
        <taxon>Toxocaridae</taxon>
        <taxon>Toxocara</taxon>
    </lineage>
</organism>
<name>A0A0B2UVK1_TOXCA</name>
<dbReference type="STRING" id="6265.A0A0B2UVK1"/>
<evidence type="ECO:0000256" key="4">
    <source>
        <dbReference type="ARBA" id="ARBA00022692"/>
    </source>
</evidence>
<dbReference type="PIRSF" id="PIRSF017228">
    <property type="entry name" value="Sphnglp_dlt4_des"/>
    <property type="match status" value="1"/>
</dbReference>
<evidence type="ECO:0000313" key="12">
    <source>
        <dbReference type="EMBL" id="KHN75131.1"/>
    </source>
</evidence>
<evidence type="ECO:0000256" key="3">
    <source>
        <dbReference type="ARBA" id="ARBA00012021"/>
    </source>
</evidence>
<feature type="transmembrane region" description="Helical" evidence="10">
    <location>
        <begin position="190"/>
        <end position="209"/>
    </location>
</feature>
<gene>
    <name evidence="12" type="primary">DEGS1</name>
    <name evidence="12" type="ORF">Tcan_09364</name>
</gene>
<evidence type="ECO:0000256" key="7">
    <source>
        <dbReference type="ARBA" id="ARBA00023098"/>
    </source>
</evidence>
<feature type="domain" description="Sphingolipid delta4-desaturase N-terminal" evidence="11">
    <location>
        <begin position="8"/>
        <end position="46"/>
    </location>
</feature>
<dbReference type="AlphaFoldDB" id="A0A0B2UVK1"/>
<keyword evidence="5 10" id="KW-1133">Transmembrane helix</keyword>
<dbReference type="PANTHER" id="PTHR12879:SF8">
    <property type="entry name" value="SPHINGOLIPID DELTA(4)-DESATURASE DES1"/>
    <property type="match status" value="1"/>
</dbReference>
<dbReference type="InterPro" id="IPR011388">
    <property type="entry name" value="DES1/DES2"/>
</dbReference>
<proteinExistence type="inferred from homology"/>
<comment type="caution">
    <text evidence="12">The sequence shown here is derived from an EMBL/GenBank/DDBJ whole genome shotgun (WGS) entry which is preliminary data.</text>
</comment>
<reference evidence="12 13" key="1">
    <citation type="submission" date="2014-11" db="EMBL/GenBank/DDBJ databases">
        <title>Genetic blueprint of the zoonotic pathogen Toxocara canis.</title>
        <authorList>
            <person name="Zhu X.-Q."/>
            <person name="Korhonen P.K."/>
            <person name="Cai H."/>
            <person name="Young N.D."/>
            <person name="Nejsum P."/>
            <person name="von Samson-Himmelstjerna G."/>
            <person name="Boag P.R."/>
            <person name="Tan P."/>
            <person name="Li Q."/>
            <person name="Min J."/>
            <person name="Yang Y."/>
            <person name="Wang X."/>
            <person name="Fang X."/>
            <person name="Hall R.S."/>
            <person name="Hofmann A."/>
            <person name="Sternberg P.W."/>
            <person name="Jex A.R."/>
            <person name="Gasser R.B."/>
        </authorList>
    </citation>
    <scope>NUCLEOTIDE SEQUENCE [LARGE SCALE GENOMIC DNA]</scope>
    <source>
        <strain evidence="12">PN_DK_2014</strain>
    </source>
</reference>
<keyword evidence="4 10" id="KW-0812">Transmembrane</keyword>
<sequence length="359" mass="41402">MGETKVAAEKEHFTWSYTEEPHATRRKEMLEKYPQIKNCFGIDESFKYVVVAMVAVQFLFAWMLKDSEWLLIAMQAYCVGGTINHSLTLAVHEISHNMAFGCAHPLANRIFGLVANLPMLVPMSVSFKKYHEEHHRYMGEDVIDTDIPTELEAYYFKGTPGKLIWMILQPFFYAFRPFATYKKAVTDLEIINAILQIIVDYVVVIYFGWKAVAFLLGGFFIASGLHPLAGHYISDHYMFKSGQETYSYYGPINLVTFNVGHHNEHHDFPFVCGANLPKIKQIAPEYYSDMLVHHSWVQMMYKFVTDPKISLHSRIKRKLAKPSDIHFYGVGPNSTCFVHRFFERLLSGLYGSDVETKME</sequence>